<evidence type="ECO:0000259" key="3">
    <source>
        <dbReference type="Pfam" id="PF24883"/>
    </source>
</evidence>
<feature type="repeat" description="ANK" evidence="2">
    <location>
        <begin position="823"/>
        <end position="855"/>
    </location>
</feature>
<dbReference type="Pfam" id="PF13637">
    <property type="entry name" value="Ank_4"/>
    <property type="match status" value="1"/>
</dbReference>
<organism evidence="4 5">
    <name type="scientific">Gibberella intermedia</name>
    <name type="common">Bulb rot disease fungus</name>
    <name type="synonym">Fusarium proliferatum</name>
    <dbReference type="NCBI Taxonomy" id="948311"/>
    <lineage>
        <taxon>Eukaryota</taxon>
        <taxon>Fungi</taxon>
        <taxon>Dikarya</taxon>
        <taxon>Ascomycota</taxon>
        <taxon>Pezizomycotina</taxon>
        <taxon>Sordariomycetes</taxon>
        <taxon>Hypocreomycetidae</taxon>
        <taxon>Hypocreales</taxon>
        <taxon>Nectriaceae</taxon>
        <taxon>Fusarium</taxon>
        <taxon>Fusarium fujikuroi species complex</taxon>
    </lineage>
</organism>
<dbReference type="Pfam" id="PF24883">
    <property type="entry name" value="NPHP3_N"/>
    <property type="match status" value="1"/>
</dbReference>
<dbReference type="SMART" id="SM00248">
    <property type="entry name" value="ANK"/>
    <property type="match status" value="9"/>
</dbReference>
<gene>
    <name evidence="4" type="ORF">FPRO05_13389</name>
</gene>
<proteinExistence type="predicted"/>
<evidence type="ECO:0000313" key="5">
    <source>
        <dbReference type="Proteomes" id="UP000251714"/>
    </source>
</evidence>
<evidence type="ECO:0000256" key="2">
    <source>
        <dbReference type="PROSITE-ProRule" id="PRU00023"/>
    </source>
</evidence>
<dbReference type="Pfam" id="PF12796">
    <property type="entry name" value="Ank_2"/>
    <property type="match status" value="3"/>
</dbReference>
<dbReference type="EMBL" id="PKMI01000027">
    <property type="protein sequence ID" value="RBA14578.1"/>
    <property type="molecule type" value="Genomic_DNA"/>
</dbReference>
<dbReference type="PROSITE" id="PS50088">
    <property type="entry name" value="ANK_REPEAT"/>
    <property type="match status" value="6"/>
</dbReference>
<evidence type="ECO:0000256" key="1">
    <source>
        <dbReference type="ARBA" id="ARBA00022737"/>
    </source>
</evidence>
<feature type="repeat" description="ANK" evidence="2">
    <location>
        <begin position="990"/>
        <end position="1022"/>
    </location>
</feature>
<dbReference type="InterPro" id="IPR035994">
    <property type="entry name" value="Nucleoside_phosphorylase_sf"/>
</dbReference>
<dbReference type="Gene3D" id="1.25.40.20">
    <property type="entry name" value="Ankyrin repeat-containing domain"/>
    <property type="match status" value="3"/>
</dbReference>
<dbReference type="GO" id="GO:0003824">
    <property type="term" value="F:catalytic activity"/>
    <property type="evidence" value="ECO:0007669"/>
    <property type="project" value="InterPro"/>
</dbReference>
<dbReference type="Gene3D" id="3.40.50.1580">
    <property type="entry name" value="Nucleoside phosphorylase domain"/>
    <property type="match status" value="1"/>
</dbReference>
<keyword evidence="1" id="KW-0677">Repeat</keyword>
<dbReference type="AlphaFoldDB" id="A0A365N1U4"/>
<comment type="caution">
    <text evidence="4">The sequence shown here is derived from an EMBL/GenBank/DDBJ whole genome shotgun (WGS) entry which is preliminary data.</text>
</comment>
<dbReference type="SUPFAM" id="SSF48403">
    <property type="entry name" value="Ankyrin repeat"/>
    <property type="match status" value="1"/>
</dbReference>
<feature type="domain" description="Nephrocystin 3-like N-terminal" evidence="3">
    <location>
        <begin position="346"/>
        <end position="497"/>
    </location>
</feature>
<dbReference type="PANTHER" id="PTHR46082">
    <property type="entry name" value="ATP/GTP-BINDING PROTEIN-RELATED"/>
    <property type="match status" value="1"/>
</dbReference>
<sequence length="1103" mass="122375">MSNPETYTIGWICAITTEFVAARSFFDKEHEALENTASCDNNNYTLGRIGKHNVVMAIMPKEEVGTTTAATVARDMLRTFPNIRFGLMVGIGGGAPTAEHDIRLGDVVVNTRGVFQYDYDKEIQGRTFQTRGSLNKPPQLLLTAISALGAEYELKGHELNKRIETVLQQYPRLRKKYSRPSSDTDRFYESNIIHPDQLGECLDLCGSGFQSLGDRGQRDEEEDDPAIHYGLIASGNRVMKNAVTRDSMAAEKNVLCFEMEAAGLANHFPCVMIRGICDYSDSHKNDKWQGFASMIGAAYATDLLSKIPPSKVESEKPIREVLSSIESTATFTRDTVISMASGHRNDKILSWLSPPDHSSNANQARGYRHPGTGTWFLNSRTFQDWKSGDKHTTLAFFFDFSDSRKQTLEDLLRSLAAQLYYTGKEATEKLDDLFASHGSGQQPDTKALQGCIDAMIEARGDASIIIDALDECTEWQKVLQWLERSTSSRARILITGRPEQELKTGLFRLFGKQNCISLDKKAIDADIWSYVDAELEKRPSFVDMNLSPDVLDLMRDKIGNGADGMFRWASCQLDVLASCLSPRGVKTALESLPHNLDETYYRMIERIPIENKASAIRLLQFLVHTKRPLELKEAVEVIATQIDLEPPCFSTDSRLFKPHDVLRYCPGLIVITENREWSGTVEELHLAHFSVKEYLLQQADFNQRNASIAITRTCLAYLRDIDGTWFSLERLFPMAQYAAKHWTEYAILAQDIEDTTSSIIEFLRDETKFRRWTYLYQDIGNLFRSESFSGRGSRLYYACLCNLRAVARRLIAEGDNINAQSGDCGTALLAAISRNNLEVVQMLLENGANVNVQGGPYTHPLIAASAQSNTEILQLLLSKGVDVEALDEQHGNALQVASGGGNVKAVQYLLENEADINTCSGLRSQSALNAAAEYGDPEVVRLLLKHGANIHSTDDLGRTALHNACSGNNSLETVRLLLENGADVNAQCDKLGSALHIASSSGNLETIQLLLDNGADINMPYGNDGSALHAALIPGDLEVVQLLLDKGADPNMLHPIFGTPLHYALATGSPASIQLLKNKGAYDKEGEEGLFAERLRHMAFYRE</sequence>
<protein>
    <recommendedName>
        <fullName evidence="3">Nephrocystin 3-like N-terminal domain-containing protein</fullName>
    </recommendedName>
</protein>
<dbReference type="InterPro" id="IPR027417">
    <property type="entry name" value="P-loop_NTPase"/>
</dbReference>
<feature type="repeat" description="ANK" evidence="2">
    <location>
        <begin position="923"/>
        <end position="955"/>
    </location>
</feature>
<dbReference type="Gene3D" id="3.40.50.300">
    <property type="entry name" value="P-loop containing nucleotide triphosphate hydrolases"/>
    <property type="match status" value="1"/>
</dbReference>
<dbReference type="InterPro" id="IPR002110">
    <property type="entry name" value="Ankyrin_rpt"/>
</dbReference>
<keyword evidence="2" id="KW-0040">ANK repeat</keyword>
<feature type="repeat" description="ANK" evidence="2">
    <location>
        <begin position="956"/>
        <end position="989"/>
    </location>
</feature>
<dbReference type="Proteomes" id="UP000251714">
    <property type="component" value="Unassembled WGS sequence"/>
</dbReference>
<dbReference type="InterPro" id="IPR053137">
    <property type="entry name" value="NLR-like"/>
</dbReference>
<name>A0A365N1U4_GIBIN</name>
<dbReference type="PROSITE" id="PS50297">
    <property type="entry name" value="ANK_REP_REGION"/>
    <property type="match status" value="5"/>
</dbReference>
<dbReference type="InterPro" id="IPR056884">
    <property type="entry name" value="NPHP3-like_N"/>
</dbReference>
<dbReference type="SUPFAM" id="SSF53167">
    <property type="entry name" value="Purine and uridine phosphorylases"/>
    <property type="match status" value="1"/>
</dbReference>
<evidence type="ECO:0000313" key="4">
    <source>
        <dbReference type="EMBL" id="RBA14578.1"/>
    </source>
</evidence>
<reference evidence="4 5" key="1">
    <citation type="submission" date="2017-12" db="EMBL/GenBank/DDBJ databases">
        <title>Genome sequence of the mycotoxigenic crop pathogen Fusarium proliferatum, strain ITEM 2341 from Date Palm.</title>
        <authorList>
            <person name="Almiman B.F."/>
            <person name="Shittu T.A."/>
            <person name="Muthumeenakshi S."/>
            <person name="Baroncelli R."/>
            <person name="Sreenivasaprasada S."/>
        </authorList>
    </citation>
    <scope>NUCLEOTIDE SEQUENCE [LARGE SCALE GENOMIC DNA]</scope>
    <source>
        <strain evidence="4 5">ITEM 2341</strain>
    </source>
</reference>
<feature type="repeat" description="ANK" evidence="2">
    <location>
        <begin position="860"/>
        <end position="888"/>
    </location>
</feature>
<dbReference type="PANTHER" id="PTHR46082:SF11">
    <property type="entry name" value="AAA+ ATPASE DOMAIN-CONTAINING PROTEIN-RELATED"/>
    <property type="match status" value="1"/>
</dbReference>
<accession>A0A365N1U4</accession>
<dbReference type="InterPro" id="IPR036770">
    <property type="entry name" value="Ankyrin_rpt-contain_sf"/>
</dbReference>
<dbReference type="GO" id="GO:0009116">
    <property type="term" value="P:nucleoside metabolic process"/>
    <property type="evidence" value="ECO:0007669"/>
    <property type="project" value="InterPro"/>
</dbReference>
<feature type="repeat" description="ANK" evidence="2">
    <location>
        <begin position="1023"/>
        <end position="1055"/>
    </location>
</feature>